<dbReference type="RefSeq" id="WP_066089916.1">
    <property type="nucleotide sequence ID" value="NZ_LRVM01000011.1"/>
</dbReference>
<feature type="domain" description="SLH" evidence="3">
    <location>
        <begin position="24"/>
        <end position="91"/>
    </location>
</feature>
<dbReference type="STRING" id="36847.CLNEO_25640"/>
<keyword evidence="2" id="KW-0732">Signal</keyword>
<dbReference type="PROSITE" id="PS51272">
    <property type="entry name" value="SLH"/>
    <property type="match status" value="2"/>
</dbReference>
<name>A0A136WC10_9FIRM</name>
<organism evidence="4 5">
    <name type="scientific">Anaerotignum neopropionicum</name>
    <dbReference type="NCBI Taxonomy" id="36847"/>
    <lineage>
        <taxon>Bacteria</taxon>
        <taxon>Bacillati</taxon>
        <taxon>Bacillota</taxon>
        <taxon>Clostridia</taxon>
        <taxon>Lachnospirales</taxon>
        <taxon>Anaerotignaceae</taxon>
        <taxon>Anaerotignum</taxon>
    </lineage>
</organism>
<feature type="domain" description="SLH" evidence="3">
    <location>
        <begin position="162"/>
        <end position="225"/>
    </location>
</feature>
<dbReference type="Pfam" id="PF00395">
    <property type="entry name" value="SLH"/>
    <property type="match status" value="2"/>
</dbReference>
<keyword evidence="5" id="KW-1185">Reference proteome</keyword>
<keyword evidence="1" id="KW-0677">Repeat</keyword>
<evidence type="ECO:0000313" key="4">
    <source>
        <dbReference type="EMBL" id="KXL52048.1"/>
    </source>
</evidence>
<accession>A0A136WC10</accession>
<comment type="caution">
    <text evidence="4">The sequence shown here is derived from an EMBL/GenBank/DDBJ whole genome shotgun (WGS) entry which is preliminary data.</text>
</comment>
<reference evidence="4 5" key="1">
    <citation type="submission" date="2016-01" db="EMBL/GenBank/DDBJ databases">
        <title>Genome sequence of Clostridium neopropionicum X4, DSM-3847.</title>
        <authorList>
            <person name="Poehlein A."/>
            <person name="Beck M.H."/>
            <person name="Bengelsdorf F.R."/>
            <person name="Daniel R."/>
            <person name="Duerre P."/>
        </authorList>
    </citation>
    <scope>NUCLEOTIDE SEQUENCE [LARGE SCALE GENOMIC DNA]</scope>
    <source>
        <strain evidence="4 5">DSM-3847</strain>
    </source>
</reference>
<evidence type="ECO:0000313" key="5">
    <source>
        <dbReference type="Proteomes" id="UP000070539"/>
    </source>
</evidence>
<sequence length="885" mass="95555">MKKFLTVVTAISLVFGSTGVTAFGSVFADINTVPWSGAAKYIDDAQSLGLMSGYTENGKKYSKPKNNVTLCESVQMIYSIMKVYTKQDVSATDVSKWTSVMSAYNIPTWAYNATAYALENKIIETSDLTKLKNGTQNASREEVGLMFGKALSLVYTVNNSATLSYKDKGQVSSAAVPYLALLNSKKVMVGDTNNNFNPNAKINRAEMAVLSVITYNTLNGSATTTPSAPTAGTLAGTVINSMVLSNGDIFLSVKANSGEGVNVFGKSTSVKVTYDGETVALKDIGIGDTVTVTYSNDSLSAVVINKSIKGIATSKTYKLKALTSSKITVKDGSNETTYRLADSVSVTIGGSKSTVAKLITAMEDYDYNVTLSFDKSDNVSKIEAMSSTNNPLSGDLTYMSDSKLTIEVGSKSYDYPLSEADVTIKYDGKSMLFSTLTSNYKKNNYTVTLKLDSKGYVTNINIDFMEDETHGTLDFINTRRLELKAAGKTYSYSIDTNVDVTIDGKSSTLATLTSKYDSNPYRVALTVDRYDTVTEIAATTKNSALSKGTLKTLTTSKITITVNSKSYDYDLSSPSIKIDGKSVTLTTLKNSYKDYSYDVELTFNSKGAVTEIIGKNTKATKGTLKTVEPKKDTITITAGGVNYTYDITSSAKVTLDGSSTTVTKLDTALEAALNSKESISVTLTLNSSNEVTKIVATSEDSDTDETVKGTLIDLDAWEISVKVSSKTKTYDFKSGTVTVTLGGKSSDVGDLEDALDDLDRDEVISVTLYLNSNNQVTKVVAKIVDEDDEDEDDKPLKGDLTSVATSSSRLIIEDSSGKEYTWYCTSSVDVSYNISSRYYDEDDYKDDLTGLKKFLSDCKSERDTCYVKLTKNSSGKITGITAQDK</sequence>
<feature type="signal peptide" evidence="2">
    <location>
        <begin position="1"/>
        <end position="22"/>
    </location>
</feature>
<feature type="chain" id="PRO_5038784700" description="SLH domain-containing protein" evidence="2">
    <location>
        <begin position="23"/>
        <end position="885"/>
    </location>
</feature>
<protein>
    <recommendedName>
        <fullName evidence="3">SLH domain-containing protein</fullName>
    </recommendedName>
</protein>
<dbReference type="Proteomes" id="UP000070539">
    <property type="component" value="Unassembled WGS sequence"/>
</dbReference>
<dbReference type="OrthoDB" id="2065578at2"/>
<evidence type="ECO:0000256" key="2">
    <source>
        <dbReference type="SAM" id="SignalP"/>
    </source>
</evidence>
<gene>
    <name evidence="4" type="ORF">CLNEO_25640</name>
</gene>
<dbReference type="InterPro" id="IPR001119">
    <property type="entry name" value="SLH_dom"/>
</dbReference>
<evidence type="ECO:0000259" key="3">
    <source>
        <dbReference type="PROSITE" id="PS51272"/>
    </source>
</evidence>
<dbReference type="EMBL" id="LRVM01000011">
    <property type="protein sequence ID" value="KXL52048.1"/>
    <property type="molecule type" value="Genomic_DNA"/>
</dbReference>
<proteinExistence type="predicted"/>
<dbReference type="AlphaFoldDB" id="A0A136WC10"/>
<evidence type="ECO:0000256" key="1">
    <source>
        <dbReference type="ARBA" id="ARBA00022737"/>
    </source>
</evidence>